<evidence type="ECO:0000256" key="6">
    <source>
        <dbReference type="ARBA" id="ARBA00023098"/>
    </source>
</evidence>
<dbReference type="UniPathway" id="UPA00659"/>
<dbReference type="Pfam" id="PF02737">
    <property type="entry name" value="3HCDH_N"/>
    <property type="match status" value="1"/>
</dbReference>
<evidence type="ECO:0000256" key="5">
    <source>
        <dbReference type="ARBA" id="ARBA00023027"/>
    </source>
</evidence>
<keyword evidence="3" id="KW-0276">Fatty acid metabolism</keyword>
<dbReference type="SUPFAM" id="SSF48179">
    <property type="entry name" value="6-phosphogluconate dehydrogenase C-terminal domain-like"/>
    <property type="match status" value="2"/>
</dbReference>
<dbReference type="EMBL" id="UINC01001840">
    <property type="protein sequence ID" value="SUZ89779.1"/>
    <property type="molecule type" value="Genomic_DNA"/>
</dbReference>
<dbReference type="GO" id="GO:0016509">
    <property type="term" value="F:long-chain (3S)-3-hydroxyacyl-CoA dehydrogenase (NAD+) activity"/>
    <property type="evidence" value="ECO:0007669"/>
    <property type="project" value="TreeGrafter"/>
</dbReference>
<evidence type="ECO:0000256" key="4">
    <source>
        <dbReference type="ARBA" id="ARBA00023002"/>
    </source>
</evidence>
<keyword evidence="8" id="KW-0511">Multifunctional enzyme</keyword>
<evidence type="ECO:0000256" key="2">
    <source>
        <dbReference type="ARBA" id="ARBA00007005"/>
    </source>
</evidence>
<accession>A0A381RFV8</accession>
<evidence type="ECO:0008006" key="12">
    <source>
        <dbReference type="Google" id="ProtNLM"/>
    </source>
</evidence>
<keyword evidence="5" id="KW-0520">NAD</keyword>
<dbReference type="Gene3D" id="3.90.226.10">
    <property type="entry name" value="2-enoyl-CoA Hydratase, Chain A, domain 1"/>
    <property type="match status" value="1"/>
</dbReference>
<dbReference type="PANTHER" id="PTHR43612:SF3">
    <property type="entry name" value="TRIFUNCTIONAL ENZYME SUBUNIT ALPHA, MITOCHONDRIAL"/>
    <property type="match status" value="1"/>
</dbReference>
<evidence type="ECO:0000256" key="1">
    <source>
        <dbReference type="ARBA" id="ARBA00005005"/>
    </source>
</evidence>
<evidence type="ECO:0000313" key="11">
    <source>
        <dbReference type="EMBL" id="SUZ89779.1"/>
    </source>
</evidence>
<dbReference type="SUPFAM" id="SSF51735">
    <property type="entry name" value="NAD(P)-binding Rossmann-fold domains"/>
    <property type="match status" value="1"/>
</dbReference>
<comment type="similarity">
    <text evidence="2">In the central section; belongs to the 3-hydroxyacyl-CoA dehydrogenase family.</text>
</comment>
<evidence type="ECO:0000256" key="8">
    <source>
        <dbReference type="ARBA" id="ARBA00023268"/>
    </source>
</evidence>
<reference evidence="11" key="1">
    <citation type="submission" date="2018-05" db="EMBL/GenBank/DDBJ databases">
        <authorList>
            <person name="Lanie J.A."/>
            <person name="Ng W.-L."/>
            <person name="Kazmierczak K.M."/>
            <person name="Andrzejewski T.M."/>
            <person name="Davidsen T.M."/>
            <person name="Wayne K.J."/>
            <person name="Tettelin H."/>
            <person name="Glass J.I."/>
            <person name="Rusch D."/>
            <person name="Podicherti R."/>
            <person name="Tsui H.-C.T."/>
            <person name="Winkler M.E."/>
        </authorList>
    </citation>
    <scope>NUCLEOTIDE SEQUENCE</scope>
</reference>
<dbReference type="GO" id="GO:0004300">
    <property type="term" value="F:enoyl-CoA hydratase activity"/>
    <property type="evidence" value="ECO:0007669"/>
    <property type="project" value="TreeGrafter"/>
</dbReference>
<organism evidence="11">
    <name type="scientific">marine metagenome</name>
    <dbReference type="NCBI Taxonomy" id="408172"/>
    <lineage>
        <taxon>unclassified sequences</taxon>
        <taxon>metagenomes</taxon>
        <taxon>ecological metagenomes</taxon>
    </lineage>
</organism>
<evidence type="ECO:0000259" key="9">
    <source>
        <dbReference type="Pfam" id="PF00725"/>
    </source>
</evidence>
<evidence type="ECO:0000256" key="3">
    <source>
        <dbReference type="ARBA" id="ARBA00022832"/>
    </source>
</evidence>
<dbReference type="InterPro" id="IPR050136">
    <property type="entry name" value="FA_oxidation_alpha_subunit"/>
</dbReference>
<gene>
    <name evidence="11" type="ORF">METZ01_LOCUS42633</name>
</gene>
<dbReference type="Pfam" id="PF00378">
    <property type="entry name" value="ECH_1"/>
    <property type="match status" value="1"/>
</dbReference>
<evidence type="ECO:0000256" key="7">
    <source>
        <dbReference type="ARBA" id="ARBA00023239"/>
    </source>
</evidence>
<protein>
    <recommendedName>
        <fullName evidence="12">3-hydroxyacyl-CoA dehydrogenase</fullName>
    </recommendedName>
</protein>
<dbReference type="Pfam" id="PF00725">
    <property type="entry name" value="3HCDH"/>
    <property type="match status" value="1"/>
</dbReference>
<dbReference type="InterPro" id="IPR029045">
    <property type="entry name" value="ClpP/crotonase-like_dom_sf"/>
</dbReference>
<proteinExistence type="inferred from homology"/>
<dbReference type="InterPro" id="IPR008927">
    <property type="entry name" value="6-PGluconate_DH-like_C_sf"/>
</dbReference>
<name>A0A381RFV8_9ZZZZ</name>
<dbReference type="Gene3D" id="1.10.1040.50">
    <property type="match status" value="1"/>
</dbReference>
<comment type="pathway">
    <text evidence="1">Lipid metabolism; fatty acid beta-oxidation.</text>
</comment>
<sequence>MAFTYEKNEQNIVTVTMDMDGRSANVLNEEFSQLWNDTMDKLENEKDLAGVILASAKKTFIAGGDLEMLFRQDNPRETFGLIEDAKARLRRIELLGKPVVAAINGAALGGGLEIALCCSHRIAFNSPKTKLGFPEVTLGILPGGGGVVRFSRLLGLEVSLPYLMEGKQVRPDAAKEAGMIDDIASDHMEMFAKARKYILENPVMCQPWDKKGYKMPGGTAHHPKIAHKLAIAPAILRKKTIGNYPAPEAILSAAVEGSLVDFETASRIESRYFVELLTGKVAKNMINAFWFQLNEINSGASRPDDIPKTEVRKLGVLGSGLMGHGISYVAALSGIEVVMTDSTIENAKKGMGRIKTILEGGIKRGLISDGKMTEVLDLITVTDDYDKLEGCDLIIEAVFEDRALKGKVTGVAEKRMDSSGVFASNTSTIPITSLAEKSIRPEKFIGIHFFSPVHKMKLVEIIRGEKTSPETLAKAFDFVLKIRKIPIVVNDSRGFYTTRVFERYTLEGMALLAEGNSAESIESAGQKAGLPVGPLAVIDEINIGLAGHIREQTRGDLTKKGEKWLEGPWDKVIDIMIDEVKRLGRANGGGFYEYPENGKKYLWSDLKKYFPIGDSSLEQEEMIDRFLFAQSVETIRCYEEGVLTSVADANIGSIFGWGFAPFKGGTLQFVNDYGVKEFLERTKELARLYGDRFLPPQLLVDMADQGKFFN</sequence>
<dbReference type="InterPro" id="IPR001753">
    <property type="entry name" value="Enoyl-CoA_hydra/iso"/>
</dbReference>
<evidence type="ECO:0000259" key="10">
    <source>
        <dbReference type="Pfam" id="PF02737"/>
    </source>
</evidence>
<dbReference type="GO" id="GO:0006635">
    <property type="term" value="P:fatty acid beta-oxidation"/>
    <property type="evidence" value="ECO:0007669"/>
    <property type="project" value="UniProtKB-UniPathway"/>
</dbReference>
<dbReference type="Gene3D" id="3.40.50.720">
    <property type="entry name" value="NAD(P)-binding Rossmann-like Domain"/>
    <property type="match status" value="1"/>
</dbReference>
<dbReference type="SUPFAM" id="SSF52096">
    <property type="entry name" value="ClpP/crotonase"/>
    <property type="match status" value="1"/>
</dbReference>
<keyword evidence="6" id="KW-0443">Lipid metabolism</keyword>
<dbReference type="AlphaFoldDB" id="A0A381RFV8"/>
<dbReference type="CDD" id="cd06558">
    <property type="entry name" value="crotonase-like"/>
    <property type="match status" value="1"/>
</dbReference>
<feature type="domain" description="3-hydroxyacyl-CoA dehydrogenase NAD binding" evidence="10">
    <location>
        <begin position="313"/>
        <end position="491"/>
    </location>
</feature>
<keyword evidence="4" id="KW-0560">Oxidoreductase</keyword>
<keyword evidence="7" id="KW-0456">Lyase</keyword>
<dbReference type="InterPro" id="IPR006108">
    <property type="entry name" value="3HC_DH_C"/>
</dbReference>
<dbReference type="InterPro" id="IPR006176">
    <property type="entry name" value="3-OHacyl-CoA_DH_NAD-bd"/>
</dbReference>
<dbReference type="GO" id="GO:0070403">
    <property type="term" value="F:NAD+ binding"/>
    <property type="evidence" value="ECO:0007669"/>
    <property type="project" value="InterPro"/>
</dbReference>
<dbReference type="FunFam" id="3.40.50.720:FF:000009">
    <property type="entry name" value="Fatty oxidation complex, alpha subunit"/>
    <property type="match status" value="1"/>
</dbReference>
<feature type="domain" description="3-hydroxyacyl-CoA dehydrogenase C-terminal" evidence="9">
    <location>
        <begin position="494"/>
        <end position="594"/>
    </location>
</feature>
<dbReference type="PANTHER" id="PTHR43612">
    <property type="entry name" value="TRIFUNCTIONAL ENZYME SUBUNIT ALPHA"/>
    <property type="match status" value="1"/>
</dbReference>
<dbReference type="FunFam" id="3.90.226.10:FF:000047">
    <property type="entry name" value="Probable 3-hydroxyacyl-CoA dehydrogenase"/>
    <property type="match status" value="1"/>
</dbReference>
<dbReference type="InterPro" id="IPR036291">
    <property type="entry name" value="NAD(P)-bd_dom_sf"/>
</dbReference>